<dbReference type="Gene3D" id="3.40.30.10">
    <property type="entry name" value="Glutaredoxin"/>
    <property type="match status" value="1"/>
</dbReference>
<dbReference type="AlphaFoldDB" id="A0A5C8ZBT6"/>
<feature type="domain" description="Glutaredoxin" evidence="1">
    <location>
        <begin position="12"/>
        <end position="65"/>
    </location>
</feature>
<dbReference type="PROSITE" id="PS00195">
    <property type="entry name" value="GLUTAREDOXIN_1"/>
    <property type="match status" value="1"/>
</dbReference>
<protein>
    <submittedName>
        <fullName evidence="2">Glutaredoxin</fullName>
    </submittedName>
</protein>
<dbReference type="InterPro" id="IPR002109">
    <property type="entry name" value="Glutaredoxin"/>
</dbReference>
<reference evidence="2 3" key="1">
    <citation type="submission" date="2019-07" db="EMBL/GenBank/DDBJ databases">
        <title>Reinekea sp. strain SSH23 genome sequencing and assembly.</title>
        <authorList>
            <person name="Kim I."/>
        </authorList>
    </citation>
    <scope>NUCLEOTIDE SEQUENCE [LARGE SCALE GENOMIC DNA]</scope>
    <source>
        <strain evidence="2 3">SSH23</strain>
    </source>
</reference>
<sequence length="91" mass="10717">MSQATTIKHLSLYHYDSCPFCLMTKAAIKKTKVNIEQRNIQKNRAFEKQLVQQGGKRQVPCLRIEESNGEVRWLYESRDIIAWVQEYARSN</sequence>
<dbReference type="OrthoDB" id="9793736at2"/>
<comment type="caution">
    <text evidence="2">The sequence shown here is derived from an EMBL/GenBank/DDBJ whole genome shotgun (WGS) entry which is preliminary data.</text>
</comment>
<proteinExistence type="predicted"/>
<gene>
    <name evidence="2" type="ORF">FME95_07020</name>
</gene>
<name>A0A5C8ZBT6_9GAMM</name>
<dbReference type="EMBL" id="VKAD01000001">
    <property type="protein sequence ID" value="TXR54280.1"/>
    <property type="molecule type" value="Genomic_DNA"/>
</dbReference>
<organism evidence="2 3">
    <name type="scientific">Reinekea thalattae</name>
    <dbReference type="NCBI Taxonomy" id="2593301"/>
    <lineage>
        <taxon>Bacteria</taxon>
        <taxon>Pseudomonadati</taxon>
        <taxon>Pseudomonadota</taxon>
        <taxon>Gammaproteobacteria</taxon>
        <taxon>Oceanospirillales</taxon>
        <taxon>Saccharospirillaceae</taxon>
        <taxon>Reinekea</taxon>
    </lineage>
</organism>
<keyword evidence="3" id="KW-1185">Reference proteome</keyword>
<evidence type="ECO:0000259" key="1">
    <source>
        <dbReference type="Pfam" id="PF00462"/>
    </source>
</evidence>
<evidence type="ECO:0000313" key="2">
    <source>
        <dbReference type="EMBL" id="TXR54280.1"/>
    </source>
</evidence>
<evidence type="ECO:0000313" key="3">
    <source>
        <dbReference type="Proteomes" id="UP000321764"/>
    </source>
</evidence>
<dbReference type="InterPro" id="IPR011767">
    <property type="entry name" value="GLR_AS"/>
</dbReference>
<dbReference type="RefSeq" id="WP_147713678.1">
    <property type="nucleotide sequence ID" value="NZ_VKAD01000001.1"/>
</dbReference>
<dbReference type="PROSITE" id="PS51354">
    <property type="entry name" value="GLUTAREDOXIN_2"/>
    <property type="match status" value="1"/>
</dbReference>
<dbReference type="SUPFAM" id="SSF52833">
    <property type="entry name" value="Thioredoxin-like"/>
    <property type="match status" value="1"/>
</dbReference>
<dbReference type="Pfam" id="PF00462">
    <property type="entry name" value="Glutaredoxin"/>
    <property type="match status" value="1"/>
</dbReference>
<accession>A0A5C8ZBT6</accession>
<dbReference type="Proteomes" id="UP000321764">
    <property type="component" value="Unassembled WGS sequence"/>
</dbReference>
<dbReference type="InterPro" id="IPR036249">
    <property type="entry name" value="Thioredoxin-like_sf"/>
</dbReference>